<dbReference type="InterPro" id="IPR002903">
    <property type="entry name" value="RsmH"/>
</dbReference>
<dbReference type="GO" id="GO:0005737">
    <property type="term" value="C:cytoplasm"/>
    <property type="evidence" value="ECO:0007669"/>
    <property type="project" value="TreeGrafter"/>
</dbReference>
<reference evidence="5" key="1">
    <citation type="submission" date="2018-05" db="EMBL/GenBank/DDBJ databases">
        <authorList>
            <person name="Lanie J.A."/>
            <person name="Ng W.-L."/>
            <person name="Kazmierczak K.M."/>
            <person name="Andrzejewski T.M."/>
            <person name="Davidsen T.M."/>
            <person name="Wayne K.J."/>
            <person name="Tettelin H."/>
            <person name="Glass J.I."/>
            <person name="Rusch D."/>
            <person name="Podicherti R."/>
            <person name="Tsui H.-C.T."/>
            <person name="Winkler M.E."/>
        </authorList>
    </citation>
    <scope>NUCLEOTIDE SEQUENCE</scope>
</reference>
<evidence type="ECO:0000256" key="1">
    <source>
        <dbReference type="ARBA" id="ARBA00010396"/>
    </source>
</evidence>
<proteinExistence type="inferred from homology"/>
<dbReference type="Gene3D" id="3.40.50.150">
    <property type="entry name" value="Vaccinia Virus protein VP39"/>
    <property type="match status" value="1"/>
</dbReference>
<dbReference type="NCBIfam" id="TIGR00006">
    <property type="entry name" value="16S rRNA (cytosine(1402)-N(4))-methyltransferase RsmH"/>
    <property type="match status" value="1"/>
</dbReference>
<dbReference type="AlphaFoldDB" id="A0A381TZN8"/>
<comment type="similarity">
    <text evidence="1">Belongs to the methyltransferase superfamily. RsmH family.</text>
</comment>
<evidence type="ECO:0000256" key="4">
    <source>
        <dbReference type="ARBA" id="ARBA00022691"/>
    </source>
</evidence>
<accession>A0A381TZN8</accession>
<dbReference type="EMBL" id="UINC01005434">
    <property type="protein sequence ID" value="SVA21309.1"/>
    <property type="molecule type" value="Genomic_DNA"/>
</dbReference>
<organism evidence="5">
    <name type="scientific">marine metagenome</name>
    <dbReference type="NCBI Taxonomy" id="408172"/>
    <lineage>
        <taxon>unclassified sequences</taxon>
        <taxon>metagenomes</taxon>
        <taxon>ecological metagenomes</taxon>
    </lineage>
</organism>
<dbReference type="PANTHER" id="PTHR11265">
    <property type="entry name" value="S-ADENOSYL-METHYLTRANSFERASE MRAW"/>
    <property type="match status" value="1"/>
</dbReference>
<keyword evidence="3" id="KW-0808">Transferase</keyword>
<dbReference type="HAMAP" id="MF_01007">
    <property type="entry name" value="16SrRNA_methyltr_H"/>
    <property type="match status" value="1"/>
</dbReference>
<name>A0A381TZN8_9ZZZZ</name>
<dbReference type="Pfam" id="PF01795">
    <property type="entry name" value="Methyltransf_5"/>
    <property type="match status" value="1"/>
</dbReference>
<dbReference type="GO" id="GO:0070475">
    <property type="term" value="P:rRNA base methylation"/>
    <property type="evidence" value="ECO:0007669"/>
    <property type="project" value="TreeGrafter"/>
</dbReference>
<dbReference type="PIRSF" id="PIRSF004486">
    <property type="entry name" value="MraW"/>
    <property type="match status" value="1"/>
</dbReference>
<keyword evidence="2" id="KW-0489">Methyltransferase</keyword>
<dbReference type="InterPro" id="IPR029063">
    <property type="entry name" value="SAM-dependent_MTases_sf"/>
</dbReference>
<dbReference type="PANTHER" id="PTHR11265:SF0">
    <property type="entry name" value="12S RRNA N4-METHYLCYTIDINE METHYLTRANSFERASE"/>
    <property type="match status" value="1"/>
</dbReference>
<dbReference type="InterPro" id="IPR023397">
    <property type="entry name" value="SAM-dep_MeTrfase_MraW_recog"/>
</dbReference>
<dbReference type="SUPFAM" id="SSF81799">
    <property type="entry name" value="Putative methyltransferase TM0872, insert domain"/>
    <property type="match status" value="1"/>
</dbReference>
<evidence type="ECO:0000313" key="5">
    <source>
        <dbReference type="EMBL" id="SVA21309.1"/>
    </source>
</evidence>
<gene>
    <name evidence="5" type="ORF">METZ01_LOCUS74163</name>
</gene>
<dbReference type="Gene3D" id="1.10.150.170">
    <property type="entry name" value="Putative methyltransferase TM0872, insert domain"/>
    <property type="match status" value="1"/>
</dbReference>
<keyword evidence="4" id="KW-0949">S-adenosyl-L-methionine</keyword>
<sequence>MWVFRASVFSLHFNMGSGIYRLNSKSGCTMHMPVMVSEVLKAFEASPEGWLIDGTFGLGGHTSALLERYPHRKVFGIDLDADSLAMSKERVQKFNNRTLVVNGNYADMTILARESNIDPVGGILLDLGLSSMQLETLGRGFSFRNDEMLDMRYNQSQGLPAAELVNTFERDQLANIFSNFGEEKAAKRIAKAVCQNRPILTTGKLAQIVQETVGRPGKSRRHPATKVFQALRIAVNREFENINKGLSSGLDLLADRGKFVVLTYHSLEDRMVKQFFKKESLDCICSTQIPFCVCDHQSRLRIVTKKVRIPTAEEVALNPRSRSAKLRIVEKIV</sequence>
<dbReference type="GO" id="GO:0071424">
    <property type="term" value="F:rRNA (cytosine-N4-)-methyltransferase activity"/>
    <property type="evidence" value="ECO:0007669"/>
    <property type="project" value="TreeGrafter"/>
</dbReference>
<evidence type="ECO:0000256" key="2">
    <source>
        <dbReference type="ARBA" id="ARBA00022603"/>
    </source>
</evidence>
<dbReference type="SUPFAM" id="SSF53335">
    <property type="entry name" value="S-adenosyl-L-methionine-dependent methyltransferases"/>
    <property type="match status" value="1"/>
</dbReference>
<protein>
    <submittedName>
        <fullName evidence="5">Uncharacterized protein</fullName>
    </submittedName>
</protein>
<evidence type="ECO:0000256" key="3">
    <source>
        <dbReference type="ARBA" id="ARBA00022679"/>
    </source>
</evidence>